<evidence type="ECO:0000259" key="2">
    <source>
        <dbReference type="Pfam" id="PF00078"/>
    </source>
</evidence>
<dbReference type="InterPro" id="IPR000477">
    <property type="entry name" value="RT_dom"/>
</dbReference>
<dbReference type="EMBL" id="DQ536159">
    <property type="protein sequence ID" value="ABG37652.1"/>
    <property type="molecule type" value="mRNA"/>
</dbReference>
<dbReference type="SUPFAM" id="SSF56672">
    <property type="entry name" value="DNA/RNA polymerases"/>
    <property type="match status" value="1"/>
</dbReference>
<evidence type="ECO:0000256" key="1">
    <source>
        <dbReference type="SAM" id="MobiDB-lite"/>
    </source>
</evidence>
<sequence>MITKKLNKKKRKEGVENLQLVEDQNLNLYWKCLHEQAHALNSFQRPNHNPYSQTYNPGWRNHLNFNWKSDNNNAQTSQPPFQAHHNFQNSHGYALPYAPPPKRNLEETLHALIESKRQSHSLAQSMTNFKDTLAKLTSSLSFQEKGKFPSQPQQNPKGQYNANASSFGSQQLDQVKSVITLCSDKVIEKPTFEPCEKDDELISEGKEGVESEHCKEKTDFPSALPFPHAMTKQRKVNHNSEIYETFKQVRINIPLLDAIKHVPSYAKFLKDLCTVKRKLNVKKKAFLAEQVSAILQNNNDLKYKDTGCPTISYFIGEQKIERALLGLGASVNLLPYSVFQSLHLGDLPAHKSTEDKGKFLNKVKNFYWDDLYLFKYFLIKYFEDAFLTMRLVYGKPCHLPMELEHKAYWAIKAFNSNLDDASQLRKLQINELEEIRNDAYENSRIHKARIKEFHDKQILRKTFNVGQKVLLYNSRLHLFPGKLRSRRSGPFIVKYVYPYGACDIENPKNVFKKTGWEAYPRPIEGVYAVLGRKTKGRCGLGTLEEIFHISSWAQLYIHHKHIVNLLVVRPRSCRVIYYFDTSALGRRHRSFGRVNDVDKQRENIFHTRCHIRNKICIMIIDGGSCANIASTTLVRMLNLSTQVYDDKIKLKRESEAKEIENLSEEHGERRNLDSSTNQNLMNLVDSGGKFIVMYFDDILIYNKNLNEHIDHLLNVLDVLRKVQLYANLKKCNFYIEKIMFLGYFVTA</sequence>
<reference evidence="3" key="1">
    <citation type="submission" date="2006-05" db="EMBL/GenBank/DDBJ databases">
        <title>Cloning and characterization of non-RGAs based on NBS domain.</title>
        <authorList>
            <person name="Zhang Z.Y."/>
            <person name="Zhang Q."/>
        </authorList>
    </citation>
    <scope>NUCLEOTIDE SEQUENCE</scope>
</reference>
<name>Q0ZCD6_POPTR</name>
<proteinExistence type="evidence at transcript level"/>
<dbReference type="InterPro" id="IPR043502">
    <property type="entry name" value="DNA/RNA_pol_sf"/>
</dbReference>
<feature type="region of interest" description="Disordered" evidence="1">
    <location>
        <begin position="69"/>
        <end position="88"/>
    </location>
</feature>
<dbReference type="InterPro" id="IPR043128">
    <property type="entry name" value="Rev_trsase/Diguanyl_cyclase"/>
</dbReference>
<dbReference type="AlphaFoldDB" id="Q0ZCD6"/>
<dbReference type="Pfam" id="PF00078">
    <property type="entry name" value="RVT_1"/>
    <property type="match status" value="1"/>
</dbReference>
<accession>Q0ZCD6</accession>
<evidence type="ECO:0000313" key="3">
    <source>
        <dbReference type="EMBL" id="ABG37652.1"/>
    </source>
</evidence>
<dbReference type="Gene3D" id="3.30.70.270">
    <property type="match status" value="1"/>
</dbReference>
<dbReference type="PANTHER" id="PTHR33067:SF32">
    <property type="entry name" value="ASPARTIC PEPTIDASE DDI1-TYPE DOMAIN-CONTAINING PROTEIN"/>
    <property type="match status" value="1"/>
</dbReference>
<organism evidence="3">
    <name type="scientific">Populus trichocarpa</name>
    <name type="common">Western balsam poplar</name>
    <name type="synonym">Populus balsamifera subsp. trichocarpa</name>
    <dbReference type="NCBI Taxonomy" id="3694"/>
    <lineage>
        <taxon>Eukaryota</taxon>
        <taxon>Viridiplantae</taxon>
        <taxon>Streptophyta</taxon>
        <taxon>Embryophyta</taxon>
        <taxon>Tracheophyta</taxon>
        <taxon>Spermatophyta</taxon>
        <taxon>Magnoliopsida</taxon>
        <taxon>eudicotyledons</taxon>
        <taxon>Gunneridae</taxon>
        <taxon>Pentapetalae</taxon>
        <taxon>rosids</taxon>
        <taxon>fabids</taxon>
        <taxon>Malpighiales</taxon>
        <taxon>Salicaceae</taxon>
        <taxon>Saliceae</taxon>
        <taxon>Populus</taxon>
    </lineage>
</organism>
<protein>
    <submittedName>
        <fullName evidence="3">Integrase</fullName>
    </submittedName>
</protein>
<feature type="domain" description="Reverse transcriptase" evidence="2">
    <location>
        <begin position="684"/>
        <end position="743"/>
    </location>
</feature>
<dbReference type="PANTHER" id="PTHR33067">
    <property type="entry name" value="RNA-DIRECTED DNA POLYMERASE-RELATED"/>
    <property type="match status" value="1"/>
</dbReference>